<reference evidence="2 3" key="1">
    <citation type="submission" date="2024-05" db="EMBL/GenBank/DDBJ databases">
        <title>Genome sequencing and assembly of Indian major carp, Cirrhinus mrigala (Hamilton, 1822).</title>
        <authorList>
            <person name="Mohindra V."/>
            <person name="Chowdhury L.M."/>
            <person name="Lal K."/>
            <person name="Jena J.K."/>
        </authorList>
    </citation>
    <scope>NUCLEOTIDE SEQUENCE [LARGE SCALE GENOMIC DNA]</scope>
    <source>
        <strain evidence="2">CM1030</strain>
        <tissue evidence="2">Blood</tissue>
    </source>
</reference>
<accession>A0ABD0QIY3</accession>
<organism evidence="2 3">
    <name type="scientific">Cirrhinus mrigala</name>
    <name type="common">Mrigala</name>
    <dbReference type="NCBI Taxonomy" id="683832"/>
    <lineage>
        <taxon>Eukaryota</taxon>
        <taxon>Metazoa</taxon>
        <taxon>Chordata</taxon>
        <taxon>Craniata</taxon>
        <taxon>Vertebrata</taxon>
        <taxon>Euteleostomi</taxon>
        <taxon>Actinopterygii</taxon>
        <taxon>Neopterygii</taxon>
        <taxon>Teleostei</taxon>
        <taxon>Ostariophysi</taxon>
        <taxon>Cypriniformes</taxon>
        <taxon>Cyprinidae</taxon>
        <taxon>Labeoninae</taxon>
        <taxon>Labeonini</taxon>
        <taxon>Cirrhinus</taxon>
    </lineage>
</organism>
<dbReference type="EMBL" id="JAMKFB020000008">
    <property type="protein sequence ID" value="KAL0185740.1"/>
    <property type="molecule type" value="Genomic_DNA"/>
</dbReference>
<feature type="non-terminal residue" evidence="2">
    <location>
        <position position="76"/>
    </location>
</feature>
<protein>
    <submittedName>
        <fullName evidence="2">Uncharacterized protein</fullName>
    </submittedName>
</protein>
<gene>
    <name evidence="2" type="ORF">M9458_017410</name>
</gene>
<name>A0ABD0QIY3_CIRMR</name>
<feature type="non-terminal residue" evidence="2">
    <location>
        <position position="1"/>
    </location>
</feature>
<dbReference type="Proteomes" id="UP001529510">
    <property type="component" value="Unassembled WGS sequence"/>
</dbReference>
<evidence type="ECO:0000256" key="1">
    <source>
        <dbReference type="SAM" id="MobiDB-lite"/>
    </source>
</evidence>
<feature type="region of interest" description="Disordered" evidence="1">
    <location>
        <begin position="33"/>
        <end position="76"/>
    </location>
</feature>
<keyword evidence="3" id="KW-1185">Reference proteome</keyword>
<evidence type="ECO:0000313" key="3">
    <source>
        <dbReference type="Proteomes" id="UP001529510"/>
    </source>
</evidence>
<proteinExistence type="predicted"/>
<dbReference type="AlphaFoldDB" id="A0ABD0QIY3"/>
<evidence type="ECO:0000313" key="2">
    <source>
        <dbReference type="EMBL" id="KAL0185740.1"/>
    </source>
</evidence>
<sequence length="76" mass="8973">PLLVALRRRCSLKSSLPTIYEYTEGQPYCYRMESSIEEPSHYEEEEDEEEEEEEDLEPWSIGEQKSSGSFTLHHCE</sequence>
<feature type="compositionally biased region" description="Acidic residues" evidence="1">
    <location>
        <begin position="43"/>
        <end position="57"/>
    </location>
</feature>
<comment type="caution">
    <text evidence="2">The sequence shown here is derived from an EMBL/GenBank/DDBJ whole genome shotgun (WGS) entry which is preliminary data.</text>
</comment>